<feature type="region of interest" description="Disordered" evidence="1">
    <location>
        <begin position="41"/>
        <end position="61"/>
    </location>
</feature>
<name>A0A6J4UYQ1_9BACT</name>
<dbReference type="AlphaFoldDB" id="A0A6J4UYQ1"/>
<organism evidence="2">
    <name type="scientific">uncultured Thermomicrobiales bacterium</name>
    <dbReference type="NCBI Taxonomy" id="1645740"/>
    <lineage>
        <taxon>Bacteria</taxon>
        <taxon>Pseudomonadati</taxon>
        <taxon>Thermomicrobiota</taxon>
        <taxon>Thermomicrobia</taxon>
        <taxon>Thermomicrobiales</taxon>
        <taxon>environmental samples</taxon>
    </lineage>
</organism>
<evidence type="ECO:0000313" key="2">
    <source>
        <dbReference type="EMBL" id="CAA9564473.1"/>
    </source>
</evidence>
<accession>A0A6J4UYQ1</accession>
<dbReference type="EMBL" id="CADCWE010000261">
    <property type="protein sequence ID" value="CAA9564473.1"/>
    <property type="molecule type" value="Genomic_DNA"/>
</dbReference>
<feature type="region of interest" description="Disordered" evidence="1">
    <location>
        <begin position="1"/>
        <end position="27"/>
    </location>
</feature>
<sequence>MREDDGGPDNGDGKSALDPSGEDAARTAGVRDAVALLAEVSIPGGDWSGLDGFDPRWDRTG</sequence>
<proteinExistence type="predicted"/>
<evidence type="ECO:0000256" key="1">
    <source>
        <dbReference type="SAM" id="MobiDB-lite"/>
    </source>
</evidence>
<protein>
    <submittedName>
        <fullName evidence="2">Uncharacterized protein</fullName>
    </submittedName>
</protein>
<gene>
    <name evidence="2" type="ORF">AVDCRST_MAG73-4028</name>
</gene>
<reference evidence="2" key="1">
    <citation type="submission" date="2020-02" db="EMBL/GenBank/DDBJ databases">
        <authorList>
            <person name="Meier V. D."/>
        </authorList>
    </citation>
    <scope>NUCLEOTIDE SEQUENCE</scope>
    <source>
        <strain evidence="2">AVDCRST_MAG73</strain>
    </source>
</reference>